<evidence type="ECO:0000256" key="1">
    <source>
        <dbReference type="SAM" id="MobiDB-lite"/>
    </source>
</evidence>
<keyword evidence="2" id="KW-0472">Membrane</keyword>
<dbReference type="AlphaFoldDB" id="A0AAU8TZC7"/>
<feature type="transmembrane region" description="Helical" evidence="2">
    <location>
        <begin position="784"/>
        <end position="806"/>
    </location>
</feature>
<reference evidence="4 5" key="1">
    <citation type="journal article" date="2015" name="Genome Announc.">
        <title>Complete Genome Sequence of the Campylobacter ureolyticus Clinical Isolate RIGS 9880.</title>
        <authorList>
            <person name="Miller W.G."/>
            <person name="Yee E."/>
            <person name="On S.L."/>
            <person name="Andersen L.P."/>
            <person name="Bono J.L."/>
        </authorList>
    </citation>
    <scope>NUCLEOTIDE SEQUENCE [LARGE SCALE GENOMIC DNA]</scope>
    <source>
        <strain evidence="4 5">RIGS 9880</strain>
    </source>
</reference>
<dbReference type="KEGG" id="cure:CUREO_0685"/>
<evidence type="ECO:0000256" key="2">
    <source>
        <dbReference type="SAM" id="Phobius"/>
    </source>
</evidence>
<accession>A0AAU8TZC7</accession>
<keyword evidence="2" id="KW-1133">Transmembrane helix</keyword>
<organism evidence="4 5">
    <name type="scientific">Campylobacter ureolyticus RIGS 9880</name>
    <dbReference type="NCBI Taxonomy" id="1032069"/>
    <lineage>
        <taxon>Bacteria</taxon>
        <taxon>Pseudomonadati</taxon>
        <taxon>Campylobacterota</taxon>
        <taxon>Epsilonproteobacteria</taxon>
        <taxon>Campylobacterales</taxon>
        <taxon>Campylobacteraceae</taxon>
        <taxon>Campylobacter</taxon>
    </lineage>
</organism>
<dbReference type="Gene3D" id="1.10.287.1490">
    <property type="match status" value="1"/>
</dbReference>
<gene>
    <name evidence="4" type="ORF">CUREO_0685</name>
</gene>
<keyword evidence="2" id="KW-0812">Transmembrane</keyword>
<evidence type="ECO:0000313" key="5">
    <source>
        <dbReference type="Proteomes" id="UP000063971"/>
    </source>
</evidence>
<evidence type="ECO:0000313" key="4">
    <source>
        <dbReference type="EMBL" id="AKT90549.1"/>
    </source>
</evidence>
<sequence>MKSLFKILLISFFLFNVSYAGNSYWWDKDSKNFVKTITPYNHYTCSKGEKGCSPSDFGESLHPWKPSPKFYENNEIFVYKIDGKLYAGILNANPSKVDYYTNFAFMKECYGSGPYSDYCTPELYESYKILSSYSRNTVYYNTKTYSIFRILDGEKCSIYESDPSLKFLNCYIKQDISVLFEYFDPCENGKIFNSETQQCEISCQDNEVFNPKTKQCEPKCQGDMIKNPETGKCECPTGLYFDPYTNTCQESKERPKWCPEPMIYKERQGNWKTEGHRTIKECLPDPNIDENECKQRGMKYHGPCADLYGVELNACLKYPTGCYANETSKHFGSQEQLDNDLFSWSGFMFPLPIDAIKNGWNALSDFMKGLFKSSNPKTPNPNLLEYRPQIVDMKATKNGPEPIFDLKPINDSDIFTNHIFKNTGKTDLNKIKDIPKSVDKTPQKIVDISPNLNKFDFPNDGSISKMQNNQLITAKMKENHKPIPTKEITMPNVNKEVKLDYDFNSMLKDNPTPNLPAVIKQTSKTGNKTNYKGVITTPDGSVINVEIIETDTNNGSKVQEVNLDYDYDTPTGKKKFNTGYINTIDSGGKVTNSINKPSTTTDPKTGKTNLNNNNQTPAPTNDPDLSSLENAINRTNSKLDNIDNKLSNTNSKLDSINNKLDRTNSKLDDINKNISDIKAEQKAQWEYKPNIDTATSFSALKTAMSNLDVSINDAFNFLNGVKDDINSLMNDFDNALDVFKGGIDKPKIPNGICPFKISGPAPGSGKTNIFEIDPCRLVSPYKSILTIFFTFWFSFEIIMFSLKYLFKVGGNS</sequence>
<dbReference type="PROSITE" id="PS50192">
    <property type="entry name" value="T_SNARE"/>
    <property type="match status" value="1"/>
</dbReference>
<dbReference type="EMBL" id="CP012195">
    <property type="protein sequence ID" value="AKT90549.1"/>
    <property type="molecule type" value="Genomic_DNA"/>
</dbReference>
<feature type="domain" description="T-SNARE coiled-coil homology" evidence="3">
    <location>
        <begin position="615"/>
        <end position="677"/>
    </location>
</feature>
<protein>
    <recommendedName>
        <fullName evidence="3">t-SNARE coiled-coil homology domain-containing protein</fullName>
    </recommendedName>
</protein>
<dbReference type="Proteomes" id="UP000063971">
    <property type="component" value="Chromosome"/>
</dbReference>
<evidence type="ECO:0000259" key="3">
    <source>
        <dbReference type="PROSITE" id="PS50192"/>
    </source>
</evidence>
<name>A0AAU8TZC7_9BACT</name>
<feature type="region of interest" description="Disordered" evidence="1">
    <location>
        <begin position="586"/>
        <end position="628"/>
    </location>
</feature>
<dbReference type="InterPro" id="IPR000727">
    <property type="entry name" value="T_SNARE_dom"/>
</dbReference>
<dbReference type="RefSeq" id="WP_050334461.1">
    <property type="nucleotide sequence ID" value="NZ_CP012195.1"/>
</dbReference>
<proteinExistence type="predicted"/>